<name>A0A1Z5J4H0_9LACO</name>
<keyword evidence="1" id="KW-0472">Membrane</keyword>
<feature type="transmembrane region" description="Helical" evidence="1">
    <location>
        <begin position="37"/>
        <end position="55"/>
    </location>
</feature>
<protein>
    <submittedName>
        <fullName evidence="2">Uncharacterized protein</fullName>
    </submittedName>
</protein>
<accession>A0A1Z5J4H0</accession>
<keyword evidence="1" id="KW-0812">Transmembrane</keyword>
<dbReference type="RefSeq" id="WP_098826151.1">
    <property type="nucleotide sequence ID" value="NZ_BCMJ01000011.1"/>
</dbReference>
<feature type="transmembrane region" description="Helical" evidence="1">
    <location>
        <begin position="128"/>
        <end position="146"/>
    </location>
</feature>
<proteinExistence type="predicted"/>
<dbReference type="EMBL" id="BCMJ01000011">
    <property type="protein sequence ID" value="GAX08973.1"/>
    <property type="molecule type" value="Genomic_DNA"/>
</dbReference>
<reference evidence="2 3" key="1">
    <citation type="submission" date="2015-11" db="EMBL/GenBank/DDBJ databases">
        <title>Draft genome sequences of new species of the genus Lactobacillus isolated from orchardgrass silage.</title>
        <authorList>
            <person name="Tohno M."/>
            <person name="Tanizawa Y."/>
            <person name="Arita M."/>
        </authorList>
    </citation>
    <scope>NUCLEOTIDE SEQUENCE [LARGE SCALE GENOMIC DNA]</scope>
    <source>
        <strain evidence="2 3">IWT5</strain>
    </source>
</reference>
<dbReference type="AlphaFoldDB" id="A0A1Z5J4H0"/>
<evidence type="ECO:0000256" key="1">
    <source>
        <dbReference type="SAM" id="Phobius"/>
    </source>
</evidence>
<evidence type="ECO:0000313" key="3">
    <source>
        <dbReference type="Proteomes" id="UP000223370"/>
    </source>
</evidence>
<feature type="transmembrane region" description="Helical" evidence="1">
    <location>
        <begin position="67"/>
        <end position="85"/>
    </location>
</feature>
<dbReference type="OrthoDB" id="9984779at2"/>
<organism evidence="2 3">
    <name type="scientific">Secundilactobacillus silagincola</name>
    <dbReference type="NCBI Taxonomy" id="1714681"/>
    <lineage>
        <taxon>Bacteria</taxon>
        <taxon>Bacillati</taxon>
        <taxon>Bacillota</taxon>
        <taxon>Bacilli</taxon>
        <taxon>Lactobacillales</taxon>
        <taxon>Lactobacillaceae</taxon>
        <taxon>Secundilactobacillus</taxon>
    </lineage>
</organism>
<comment type="caution">
    <text evidence="2">The sequence shown here is derived from an EMBL/GenBank/DDBJ whole genome shotgun (WGS) entry which is preliminary data.</text>
</comment>
<gene>
    <name evidence="2" type="ORF">IWT5_02142</name>
</gene>
<keyword evidence="1" id="KW-1133">Transmembrane helix</keyword>
<evidence type="ECO:0000313" key="2">
    <source>
        <dbReference type="EMBL" id="GAX08973.1"/>
    </source>
</evidence>
<keyword evidence="3" id="KW-1185">Reference proteome</keyword>
<sequence length="147" mass="17339">MNKIKFPMKTQFSSLFNLTRALIKPYSKYQHLRIVEYLLYLYTITAVAVTQGWIIHLNQVIRNDFALTGPLILTGIILIFVLKWINHRRIVRIIHTFLPINQDDQYQRQYQAIRKAALHPATTKFQQALEGFVTIVTFIFVMPIIFM</sequence>
<dbReference type="Proteomes" id="UP000223370">
    <property type="component" value="Unassembled WGS sequence"/>
</dbReference>